<dbReference type="AlphaFoldDB" id="A0A7D9L5H6"/>
<dbReference type="SUPFAM" id="SSF48452">
    <property type="entry name" value="TPR-like"/>
    <property type="match status" value="1"/>
</dbReference>
<evidence type="ECO:0000313" key="1">
    <source>
        <dbReference type="EMBL" id="CAB4026722.1"/>
    </source>
</evidence>
<dbReference type="Pfam" id="PF17826">
    <property type="entry name" value="DUF5588"/>
    <property type="match status" value="1"/>
</dbReference>
<dbReference type="EMBL" id="CACRXK020014369">
    <property type="protein sequence ID" value="CAB4026722.1"/>
    <property type="molecule type" value="Genomic_DNA"/>
</dbReference>
<dbReference type="Proteomes" id="UP001152795">
    <property type="component" value="Unassembled WGS sequence"/>
</dbReference>
<dbReference type="GO" id="GO:0016301">
    <property type="term" value="F:kinase activity"/>
    <property type="evidence" value="ECO:0007669"/>
    <property type="project" value="UniProtKB-KW"/>
</dbReference>
<organism evidence="1 2">
    <name type="scientific">Paramuricea clavata</name>
    <name type="common">Red gorgonian</name>
    <name type="synonym">Violescent sea-whip</name>
    <dbReference type="NCBI Taxonomy" id="317549"/>
    <lineage>
        <taxon>Eukaryota</taxon>
        <taxon>Metazoa</taxon>
        <taxon>Cnidaria</taxon>
        <taxon>Anthozoa</taxon>
        <taxon>Octocorallia</taxon>
        <taxon>Malacalcyonacea</taxon>
        <taxon>Plexauridae</taxon>
        <taxon>Paramuricea</taxon>
    </lineage>
</organism>
<accession>A0A7D9L5H6</accession>
<name>A0A7D9L5H6_PARCT</name>
<dbReference type="PANTHER" id="PTHR31919">
    <property type="entry name" value="ZINC FINGERS AND HOMEOBOXES PROTEIN 1, ISOFORM 2"/>
    <property type="match status" value="1"/>
</dbReference>
<proteinExistence type="predicted"/>
<reference evidence="1" key="1">
    <citation type="submission" date="2020-04" db="EMBL/GenBank/DDBJ databases">
        <authorList>
            <person name="Alioto T."/>
            <person name="Alioto T."/>
            <person name="Gomez Garrido J."/>
        </authorList>
    </citation>
    <scope>NUCLEOTIDE SEQUENCE</scope>
    <source>
        <strain evidence="1">A484AB</strain>
    </source>
</reference>
<protein>
    <submittedName>
        <fullName evidence="1">Serine threonine- kinase Chk2-like</fullName>
    </submittedName>
</protein>
<keyword evidence="1" id="KW-0418">Kinase</keyword>
<dbReference type="InterPro" id="IPR011990">
    <property type="entry name" value="TPR-like_helical_dom_sf"/>
</dbReference>
<dbReference type="PANTHER" id="PTHR31919:SF1">
    <property type="entry name" value="ZINC FINGERS AND HOMEOBOXES PROTEIN 1, ISOFORM 2"/>
    <property type="match status" value="1"/>
</dbReference>
<comment type="caution">
    <text evidence="1">The sequence shown here is derived from an EMBL/GenBank/DDBJ whole genome shotgun (WGS) entry which is preliminary data.</text>
</comment>
<keyword evidence="2" id="KW-1185">Reference proteome</keyword>
<sequence length="452" mass="52156">MNFDDSFFEDLSSNTKEKKKQYPYSVRRQDVRWFLSDNNSSDNTRVIEQLKYKADYLYAQSKYTETIKCYEQLSQLIPPSNTVLTQEVCESRVMCLTKLDETEQAETCLKQMVKEDKMNTNLWHLMFTIERDKKNLEEAVFAIQQCLKDNEEVALYWIDLAETYALLSTCFDWLNDLNTCQYLEQNVELENLNQRLLNCESNKNPVGLTAKGSLSSECRKMPPSSISCNVEGKEVPENELRNKHAANEAQDDLQNTEMKMPCNVDELDKELLWNECADTERKEDLLNIAENAVTNTIASKGSLSCTVEGKDLLDRRLLQSNKHTEADTKDILNTRMLNCSIEEPDTTRSEESASVGINKLKNYAENHHYCYCALCALVISRFLLHKYSTRSQFTKCGRRHGNILKVNFLIKNITCATNEIVNETRKWSKTETAQFLKSLKITCPRLGKQCVI</sequence>
<evidence type="ECO:0000313" key="2">
    <source>
        <dbReference type="Proteomes" id="UP001152795"/>
    </source>
</evidence>
<gene>
    <name evidence="1" type="ORF">PACLA_8A084016</name>
</gene>
<keyword evidence="1" id="KW-0808">Transferase</keyword>
<dbReference type="InterPro" id="IPR041404">
    <property type="entry name" value="DUF5588"/>
</dbReference>
<dbReference type="Gene3D" id="1.25.40.10">
    <property type="entry name" value="Tetratricopeptide repeat domain"/>
    <property type="match status" value="1"/>
</dbReference>